<dbReference type="EMBL" id="QKXH01000008">
    <property type="protein sequence ID" value="PZX92786.1"/>
    <property type="molecule type" value="Genomic_DNA"/>
</dbReference>
<accession>A0A2W7TTP3</accession>
<keyword evidence="4" id="KW-0949">S-adenosyl-L-methionine</keyword>
<dbReference type="OrthoDB" id="32195at2"/>
<evidence type="ECO:0000256" key="5">
    <source>
        <dbReference type="ARBA" id="ARBA00022747"/>
    </source>
</evidence>
<keyword evidence="2" id="KW-0489">Methyltransferase</keyword>
<dbReference type="EC" id="2.1.1.72" evidence="1"/>
<comment type="catalytic activity">
    <reaction evidence="7">
        <text>a 2'-deoxyadenosine in DNA + S-adenosyl-L-methionine = an N(6)-methyl-2'-deoxyadenosine in DNA + S-adenosyl-L-homocysteine + H(+)</text>
        <dbReference type="Rhea" id="RHEA:15197"/>
        <dbReference type="Rhea" id="RHEA-COMP:12418"/>
        <dbReference type="Rhea" id="RHEA-COMP:12419"/>
        <dbReference type="ChEBI" id="CHEBI:15378"/>
        <dbReference type="ChEBI" id="CHEBI:57856"/>
        <dbReference type="ChEBI" id="CHEBI:59789"/>
        <dbReference type="ChEBI" id="CHEBI:90615"/>
        <dbReference type="ChEBI" id="CHEBI:90616"/>
        <dbReference type="EC" id="2.1.1.72"/>
    </reaction>
</comment>
<dbReference type="Gene3D" id="3.40.50.150">
    <property type="entry name" value="Vaccinia Virus protein VP39"/>
    <property type="match status" value="1"/>
</dbReference>
<dbReference type="InterPro" id="IPR002052">
    <property type="entry name" value="DNA_methylase_N6_adenine_CS"/>
</dbReference>
<evidence type="ECO:0000256" key="2">
    <source>
        <dbReference type="ARBA" id="ARBA00022603"/>
    </source>
</evidence>
<dbReference type="PANTHER" id="PTHR33841:SF1">
    <property type="entry name" value="DNA METHYLTRANSFERASE A"/>
    <property type="match status" value="1"/>
</dbReference>
<dbReference type="GO" id="GO:0003677">
    <property type="term" value="F:DNA binding"/>
    <property type="evidence" value="ECO:0007669"/>
    <property type="project" value="UniProtKB-KW"/>
</dbReference>
<evidence type="ECO:0000256" key="1">
    <source>
        <dbReference type="ARBA" id="ARBA00011900"/>
    </source>
</evidence>
<dbReference type="GO" id="GO:0009307">
    <property type="term" value="P:DNA restriction-modification system"/>
    <property type="evidence" value="ECO:0007669"/>
    <property type="project" value="UniProtKB-KW"/>
</dbReference>
<proteinExistence type="predicted"/>
<dbReference type="RefSeq" id="WP_111410551.1">
    <property type="nucleotide sequence ID" value="NZ_QKXH01000008.1"/>
</dbReference>
<evidence type="ECO:0000256" key="3">
    <source>
        <dbReference type="ARBA" id="ARBA00022679"/>
    </source>
</evidence>
<dbReference type="GO" id="GO:0009007">
    <property type="term" value="F:site-specific DNA-methyltransferase (adenine-specific) activity"/>
    <property type="evidence" value="ECO:0007669"/>
    <property type="project" value="UniProtKB-EC"/>
</dbReference>
<evidence type="ECO:0000256" key="7">
    <source>
        <dbReference type="ARBA" id="ARBA00047942"/>
    </source>
</evidence>
<keyword evidence="5" id="KW-0680">Restriction system</keyword>
<dbReference type="PANTHER" id="PTHR33841">
    <property type="entry name" value="DNA METHYLTRANSFERASE YEEA-RELATED"/>
    <property type="match status" value="1"/>
</dbReference>
<reference evidence="10 11" key="1">
    <citation type="submission" date="2018-06" db="EMBL/GenBank/DDBJ databases">
        <title>Flavobacterium sp IMCC34762, genome.</title>
        <authorList>
            <person name="Joung Y."/>
            <person name="Cho J."/>
            <person name="Song J."/>
        </authorList>
    </citation>
    <scope>NUCLEOTIDE SEQUENCE [LARGE SCALE GENOMIC DNA]</scope>
    <source>
        <strain evidence="10 11">IMCC34762</strain>
    </source>
</reference>
<dbReference type="AlphaFoldDB" id="A0A2W7TTP3"/>
<comment type="caution">
    <text evidence="10">The sequence shown here is derived from an EMBL/GenBank/DDBJ whole genome shotgun (WGS) entry which is preliminary data.</text>
</comment>
<evidence type="ECO:0000256" key="4">
    <source>
        <dbReference type="ARBA" id="ARBA00022691"/>
    </source>
</evidence>
<evidence type="ECO:0000259" key="8">
    <source>
        <dbReference type="Pfam" id="PF07669"/>
    </source>
</evidence>
<name>A0A2W7TTP3_9FLAO</name>
<gene>
    <name evidence="10" type="ORF">DOS84_13005</name>
</gene>
<evidence type="ECO:0000259" key="9">
    <source>
        <dbReference type="Pfam" id="PF12950"/>
    </source>
</evidence>
<dbReference type="PRINTS" id="PR00507">
    <property type="entry name" value="N12N6MTFRASE"/>
</dbReference>
<evidence type="ECO:0000313" key="11">
    <source>
        <dbReference type="Proteomes" id="UP000249177"/>
    </source>
</evidence>
<keyword evidence="3" id="KW-0808">Transferase</keyword>
<dbReference type="Proteomes" id="UP000249177">
    <property type="component" value="Unassembled WGS sequence"/>
</dbReference>
<sequence length="1064" mass="123228">MHIDNLIHNFSSKILTQYLRSKIPTFKPDDEDLSHLFEDEVFEKYESIEKIGEANLNGDDLLVILSKTTDSLTEKSGKKNQYEIAKKILKEESKDASIFVFYDDEGNFRFSLVNTNYLGKKRNYSDFKRYTYFVDKNKSNKTFIKQVGECSFNSLDEIIKAFSVEPLNKLFYQEVSKAFYELIGGKISIASKKYDFTAVLELPSTPLANRKIYQEFSVRLIGRMIFCWFLKNKKSPNKLPLIPENWLQSDTVQLLSNGGFNYYHDYLEKLFFLILNKKQDERTIYDLPDGHDIIPFLNGGLFEPHVDDFFPRDSNGIHKVAHNLRIPNEWFFKFFQVLEQFNFTIDENSLNDAEVSIDPEMLGTIFENLLAEIDPDTEKSARKSTGSFYTPREIVDYMVEQSINQYLKTKTSIVDEVALQDLYKEGGINEFDEEQTIEILEALNIVKILDPACGSGAFPMGALHKIITILHKLDPDAIWWKEKQIKNIPNALARKYMQEHLDSKSPDYIRKLGVIQNSIYGVDLQPIATEISKLRSFLSLVIDESIYDNAENRGIEPLPNLEFKFVTANTLIGLPEDGGQQGMFDKFEELQLLEQLRGDYLQSSGKKKSDIKERFSRVQKKAFSSQNNLFADHESRSFKLMSWNPFGDEASTWFDPQWMFGIEKFDIVIGNPPYVYTRDVNFGSGFKDYVNKEYFSRIALPEKSKSRQAGKINLFAIFLLLGKKLISNTGTLTYIIPNNILRGTVYDVIRFDILNKNNIISIVDLGAGIFNKVTASTIVFQIGNKAVGSDMANVITDVKSLVNGDYHEKKIHQSVFLNNTSYTFNIMLDEEQTNLSNKISNSKNDFGNYCIDIIEGIVAHKHLIFETREENSFDLIEGKDIKRFNIRECSNFIVWNKKEIHRTRPEYLWEEEKKIVMQRISGGKMPLVAAIDLMKRKSFASTNNIVLKKEYREYYEFITCLLNSKLINWFYANNFSNNSDLTVNISKTFLETLPIKLIEVSKLNIFKELYSNLEKKYGTDEFKIEYNKLNLFVYKLYDLNHDEVLLIDSTLELSKDEYESIIIE</sequence>
<keyword evidence="11" id="KW-1185">Reference proteome</keyword>
<keyword evidence="6" id="KW-0238">DNA-binding</keyword>
<feature type="domain" description="Type II methyltransferase M.TaqI-like" evidence="8">
    <location>
        <begin position="517"/>
        <end position="770"/>
    </location>
</feature>
<dbReference type="PROSITE" id="PS00092">
    <property type="entry name" value="N6_MTASE"/>
    <property type="match status" value="1"/>
</dbReference>
<feature type="domain" description="TaqI-like C-terminal specificity" evidence="9">
    <location>
        <begin position="875"/>
        <end position="995"/>
    </location>
</feature>
<dbReference type="GO" id="GO:0032259">
    <property type="term" value="P:methylation"/>
    <property type="evidence" value="ECO:0007669"/>
    <property type="project" value="UniProtKB-KW"/>
</dbReference>
<dbReference type="InterPro" id="IPR011639">
    <property type="entry name" value="MethylTrfase_TaqI-like_dom"/>
</dbReference>
<dbReference type="Pfam" id="PF07669">
    <property type="entry name" value="Eco57I"/>
    <property type="match status" value="1"/>
</dbReference>
<dbReference type="Pfam" id="PF12950">
    <property type="entry name" value="TaqI_C"/>
    <property type="match status" value="1"/>
</dbReference>
<dbReference type="InterPro" id="IPR050953">
    <property type="entry name" value="N4_N6_ade-DNA_methylase"/>
</dbReference>
<dbReference type="SUPFAM" id="SSF53335">
    <property type="entry name" value="S-adenosyl-L-methionine-dependent methyltransferases"/>
    <property type="match status" value="1"/>
</dbReference>
<evidence type="ECO:0000313" key="10">
    <source>
        <dbReference type="EMBL" id="PZX92786.1"/>
    </source>
</evidence>
<dbReference type="InterPro" id="IPR025931">
    <property type="entry name" value="TaqI_C"/>
</dbReference>
<organism evidence="10 11">
    <name type="scientific">Flavobacterium aquariorum</name>
    <dbReference type="NCBI Taxonomy" id="2217670"/>
    <lineage>
        <taxon>Bacteria</taxon>
        <taxon>Pseudomonadati</taxon>
        <taxon>Bacteroidota</taxon>
        <taxon>Flavobacteriia</taxon>
        <taxon>Flavobacteriales</taxon>
        <taxon>Flavobacteriaceae</taxon>
        <taxon>Flavobacterium</taxon>
    </lineage>
</organism>
<evidence type="ECO:0000256" key="6">
    <source>
        <dbReference type="ARBA" id="ARBA00023125"/>
    </source>
</evidence>
<protein>
    <recommendedName>
        <fullName evidence="1">site-specific DNA-methyltransferase (adenine-specific)</fullName>
        <ecNumber evidence="1">2.1.1.72</ecNumber>
    </recommendedName>
</protein>
<dbReference type="InterPro" id="IPR029063">
    <property type="entry name" value="SAM-dependent_MTases_sf"/>
</dbReference>